<sequence length="90" mass="10153">MRGGQLTSRSPPARTFRRVVLDVSPASTLGWKNSLLEAFIRALRLPSHIPACVDTRRGELRGLLCSCLLATVLDQMDEEEEEKEEELEKE</sequence>
<proteinExistence type="predicted"/>
<dbReference type="Proteomes" id="UP000324222">
    <property type="component" value="Unassembled WGS sequence"/>
</dbReference>
<name>A0A5B7HCU8_PORTR</name>
<keyword evidence="2" id="KW-1185">Reference proteome</keyword>
<accession>A0A5B7HCU8</accession>
<organism evidence="1 2">
    <name type="scientific">Portunus trituberculatus</name>
    <name type="common">Swimming crab</name>
    <name type="synonym">Neptunus trituberculatus</name>
    <dbReference type="NCBI Taxonomy" id="210409"/>
    <lineage>
        <taxon>Eukaryota</taxon>
        <taxon>Metazoa</taxon>
        <taxon>Ecdysozoa</taxon>
        <taxon>Arthropoda</taxon>
        <taxon>Crustacea</taxon>
        <taxon>Multicrustacea</taxon>
        <taxon>Malacostraca</taxon>
        <taxon>Eumalacostraca</taxon>
        <taxon>Eucarida</taxon>
        <taxon>Decapoda</taxon>
        <taxon>Pleocyemata</taxon>
        <taxon>Brachyura</taxon>
        <taxon>Eubrachyura</taxon>
        <taxon>Portunoidea</taxon>
        <taxon>Portunidae</taxon>
        <taxon>Portuninae</taxon>
        <taxon>Portunus</taxon>
    </lineage>
</organism>
<protein>
    <submittedName>
        <fullName evidence="1">Uncharacterized protein</fullName>
    </submittedName>
</protein>
<evidence type="ECO:0000313" key="1">
    <source>
        <dbReference type="EMBL" id="MPC70571.1"/>
    </source>
</evidence>
<gene>
    <name evidence="1" type="ORF">E2C01_064823</name>
</gene>
<evidence type="ECO:0000313" key="2">
    <source>
        <dbReference type="Proteomes" id="UP000324222"/>
    </source>
</evidence>
<dbReference type="EMBL" id="VSRR010031349">
    <property type="protein sequence ID" value="MPC70571.1"/>
    <property type="molecule type" value="Genomic_DNA"/>
</dbReference>
<reference evidence="1 2" key="1">
    <citation type="submission" date="2019-05" db="EMBL/GenBank/DDBJ databases">
        <title>Another draft genome of Portunus trituberculatus and its Hox gene families provides insights of decapod evolution.</title>
        <authorList>
            <person name="Jeong J.-H."/>
            <person name="Song I."/>
            <person name="Kim S."/>
            <person name="Choi T."/>
            <person name="Kim D."/>
            <person name="Ryu S."/>
            <person name="Kim W."/>
        </authorList>
    </citation>
    <scope>NUCLEOTIDE SEQUENCE [LARGE SCALE GENOMIC DNA]</scope>
    <source>
        <tissue evidence="1">Muscle</tissue>
    </source>
</reference>
<dbReference type="AlphaFoldDB" id="A0A5B7HCU8"/>
<comment type="caution">
    <text evidence="1">The sequence shown here is derived from an EMBL/GenBank/DDBJ whole genome shotgun (WGS) entry which is preliminary data.</text>
</comment>